<sequence>MGKGEKACKNKGEKNMQALAKKTRDSFTDFLAKNRAKIIRTTEANSAKTKKGIITLSKEDSWRNENEWDEIYKDSRK</sequence>
<evidence type="ECO:0000313" key="2">
    <source>
        <dbReference type="Proteomes" id="UP001329915"/>
    </source>
</evidence>
<reference evidence="1 2" key="1">
    <citation type="submission" date="2023-04" db="EMBL/GenBank/DDBJ databases">
        <authorList>
            <person name="Hsu D."/>
        </authorList>
    </citation>
    <scope>NUCLEOTIDE SEQUENCE [LARGE SCALE GENOMIC DNA]</scope>
    <source>
        <strain evidence="1 2">MK1</strain>
    </source>
</reference>
<accession>A0AAU0UPW6</accession>
<dbReference type="AlphaFoldDB" id="A0AAU0UPW6"/>
<dbReference type="EMBL" id="CP121694">
    <property type="protein sequence ID" value="WRO21889.1"/>
    <property type="molecule type" value="Genomic_DNA"/>
</dbReference>
<dbReference type="KEGG" id="dbc:MFMK1_001710"/>
<dbReference type="Proteomes" id="UP001329915">
    <property type="component" value="Chromosome"/>
</dbReference>
<protein>
    <submittedName>
        <fullName evidence="1">Uncharacterized protein</fullName>
    </submittedName>
</protein>
<gene>
    <name evidence="1" type="ORF">MFMK1_001710</name>
</gene>
<organism evidence="1 2">
    <name type="scientific">Metallumcola ferriviriculae</name>
    <dbReference type="NCBI Taxonomy" id="3039180"/>
    <lineage>
        <taxon>Bacteria</taxon>
        <taxon>Bacillati</taxon>
        <taxon>Bacillota</taxon>
        <taxon>Clostridia</taxon>
        <taxon>Neomoorellales</taxon>
        <taxon>Desulfitibacteraceae</taxon>
        <taxon>Metallumcola</taxon>
    </lineage>
</organism>
<keyword evidence="2" id="KW-1185">Reference proteome</keyword>
<evidence type="ECO:0000313" key="1">
    <source>
        <dbReference type="EMBL" id="WRO21889.1"/>
    </source>
</evidence>
<proteinExistence type="predicted"/>
<name>A0AAU0UPW6_9FIRM</name>
<dbReference type="RefSeq" id="WP_366924716.1">
    <property type="nucleotide sequence ID" value="NZ_CP121694.1"/>
</dbReference>